<evidence type="ECO:0000256" key="2">
    <source>
        <dbReference type="ARBA" id="ARBA00022963"/>
    </source>
</evidence>
<dbReference type="GO" id="GO:0016042">
    <property type="term" value="P:lipid catabolic process"/>
    <property type="evidence" value="ECO:0007669"/>
    <property type="project" value="UniProtKB-UniRule"/>
</dbReference>
<dbReference type="GO" id="GO:0019369">
    <property type="term" value="P:arachidonate metabolic process"/>
    <property type="evidence" value="ECO:0007669"/>
    <property type="project" value="TreeGrafter"/>
</dbReference>
<feature type="short sequence motif" description="GXGXXG" evidence="4">
    <location>
        <begin position="303"/>
        <end position="308"/>
    </location>
</feature>
<dbReference type="CDD" id="cd07199">
    <property type="entry name" value="Pat17_PNPLA8_PNPLA9_like"/>
    <property type="match status" value="1"/>
</dbReference>
<accession>A0A428SUL1</accession>
<dbReference type="Proteomes" id="UP000288429">
    <property type="component" value="Unassembled WGS sequence"/>
</dbReference>
<dbReference type="GO" id="GO:0016020">
    <property type="term" value="C:membrane"/>
    <property type="evidence" value="ECO:0007669"/>
    <property type="project" value="TreeGrafter"/>
</dbReference>
<protein>
    <recommendedName>
        <fullName evidence="5">PNPLA domain-containing protein</fullName>
    </recommendedName>
</protein>
<keyword evidence="1 4" id="KW-0378">Hydrolase</keyword>
<evidence type="ECO:0000256" key="3">
    <source>
        <dbReference type="ARBA" id="ARBA00023098"/>
    </source>
</evidence>
<gene>
    <name evidence="6" type="ORF">CDV31_014736</name>
</gene>
<feature type="short sequence motif" description="GXSXG" evidence="4">
    <location>
        <begin position="337"/>
        <end position="341"/>
    </location>
</feature>
<evidence type="ECO:0000313" key="6">
    <source>
        <dbReference type="EMBL" id="RSL93380.1"/>
    </source>
</evidence>
<evidence type="ECO:0000259" key="5">
    <source>
        <dbReference type="PROSITE" id="PS51635"/>
    </source>
</evidence>
<dbReference type="PANTHER" id="PTHR24185:SF1">
    <property type="entry name" value="CALCIUM-INDEPENDENT PHOSPHOLIPASE A2-GAMMA"/>
    <property type="match status" value="1"/>
</dbReference>
<dbReference type="Pfam" id="PF01734">
    <property type="entry name" value="Patatin"/>
    <property type="match status" value="1"/>
</dbReference>
<evidence type="ECO:0000256" key="4">
    <source>
        <dbReference type="PROSITE-ProRule" id="PRU01161"/>
    </source>
</evidence>
<sequence length="719" mass="79142">MSCLELEALVYSRLLYVFADMFCFYSYGLSDLAKIGRWIATWSHEEHVGWKPSLVIVLADNCSQGPNALSIAEGLLATTVETLTSLPLSSYFFDTTFLQIPETDSPNDFRMDLHRRASTVRQRRRDAGLCFSVEHFNALFERAFESAATLKNQPFDPIRSARQDLPVSTELTDHLVNFMNQMPLARNLLSFASPVIASSLLLDHYVPDMHPFKPAEVFERLYQDACLCACKRTAKIAREDGHLLPSALMNAIRDNLAALFNRLGKGEAAVSIHRSVLAAHSDYWPSIKIRPPTAGHSILCIDGGGVRGILPPAILAQIQNRLDLPIPIQELFTLAYGVSAGALIVLALFINGWSVERCSVEFAQLAKIAFSPPSVLSLPGLSWARSILLDSIYSEHGIEGALRKAFGDGTLAESCHAKRIGAKVGIPAATIRRPCLSLFTNYNAMGEERSGYLVLRETEHVKVWEAGRSSSAAPVYFPPKYLPGLGTFQDAGTLANNPIIVALSEFAAIYGNEKPDLVLNIGTGTSPDMPLQDQKPRFIRDSWPVRLKRGYMALMQGKKTWNDAESLSKRLGGKSGQYRLDIPLAQPPSLDDTTSMATLTSLVHHDSVSLGAIPKIAHHLFATLFYFELDSLPTLSGSNFSISGHICCVRKGQDRALPKILQRLRKATLYVNGKPTRSFIDTDTHGNIRQTVDLTTGKSLLIELKEEDSRCAFPLSGSP</sequence>
<proteinExistence type="predicted"/>
<feature type="active site" description="Nucleophile" evidence="4">
    <location>
        <position position="339"/>
    </location>
</feature>
<dbReference type="AlphaFoldDB" id="A0A428SUL1"/>
<dbReference type="GO" id="GO:0047499">
    <property type="term" value="F:calcium-independent phospholipase A2 activity"/>
    <property type="evidence" value="ECO:0007669"/>
    <property type="project" value="TreeGrafter"/>
</dbReference>
<keyword evidence="3 4" id="KW-0443">Lipid metabolism</keyword>
<dbReference type="InterPro" id="IPR016035">
    <property type="entry name" value="Acyl_Trfase/lysoPLipase"/>
</dbReference>
<dbReference type="PROSITE" id="PS51635">
    <property type="entry name" value="PNPLA"/>
    <property type="match status" value="1"/>
</dbReference>
<comment type="caution">
    <text evidence="4">Lacks conserved residue(s) required for the propagation of feature annotation.</text>
</comment>
<evidence type="ECO:0000256" key="1">
    <source>
        <dbReference type="ARBA" id="ARBA00022801"/>
    </source>
</evidence>
<comment type="caution">
    <text evidence="6">The sequence shown here is derived from an EMBL/GenBank/DDBJ whole genome shotgun (WGS) entry which is preliminary data.</text>
</comment>
<dbReference type="InterPro" id="IPR002641">
    <property type="entry name" value="PNPLA_dom"/>
</dbReference>
<dbReference type="SUPFAM" id="SSF52151">
    <property type="entry name" value="FabD/lysophospholipase-like"/>
    <property type="match status" value="1"/>
</dbReference>
<feature type="active site" description="Proton acceptor" evidence="4">
    <location>
        <position position="490"/>
    </location>
</feature>
<evidence type="ECO:0000313" key="7">
    <source>
        <dbReference type="Proteomes" id="UP000288429"/>
    </source>
</evidence>
<organism evidence="6 7">
    <name type="scientific">Fusarium ambrosium</name>
    <dbReference type="NCBI Taxonomy" id="131363"/>
    <lineage>
        <taxon>Eukaryota</taxon>
        <taxon>Fungi</taxon>
        <taxon>Dikarya</taxon>
        <taxon>Ascomycota</taxon>
        <taxon>Pezizomycotina</taxon>
        <taxon>Sordariomycetes</taxon>
        <taxon>Hypocreomycetidae</taxon>
        <taxon>Hypocreales</taxon>
        <taxon>Nectriaceae</taxon>
        <taxon>Fusarium</taxon>
        <taxon>Fusarium solani species complex</taxon>
    </lineage>
</organism>
<dbReference type="EMBL" id="NIZV01000348">
    <property type="protein sequence ID" value="RSL93380.1"/>
    <property type="molecule type" value="Genomic_DNA"/>
</dbReference>
<reference evidence="6 7" key="1">
    <citation type="submission" date="2017-06" db="EMBL/GenBank/DDBJ databases">
        <title>Cmopartive genomic analysis of Ambrosia Fusariam Clade fungi.</title>
        <authorList>
            <person name="Stajich J.E."/>
            <person name="Carrillo J."/>
            <person name="Kijimoto T."/>
            <person name="Eskalen A."/>
            <person name="O'Donnell K."/>
            <person name="Kasson M."/>
        </authorList>
    </citation>
    <scope>NUCLEOTIDE SEQUENCE [LARGE SCALE GENOMIC DNA]</scope>
    <source>
        <strain evidence="6 7">NRRL 20438</strain>
    </source>
</reference>
<dbReference type="GO" id="GO:0046486">
    <property type="term" value="P:glycerolipid metabolic process"/>
    <property type="evidence" value="ECO:0007669"/>
    <property type="project" value="UniProtKB-ARBA"/>
</dbReference>
<keyword evidence="2 4" id="KW-0442">Lipid degradation</keyword>
<feature type="domain" description="PNPLA" evidence="5">
    <location>
        <begin position="299"/>
        <end position="503"/>
    </location>
</feature>
<dbReference type="Gene3D" id="3.40.1090.10">
    <property type="entry name" value="Cytosolic phospholipase A2 catalytic domain"/>
    <property type="match status" value="1"/>
</dbReference>
<dbReference type="PANTHER" id="PTHR24185">
    <property type="entry name" value="CALCIUM-INDEPENDENT PHOSPHOLIPASE A2-GAMMA"/>
    <property type="match status" value="1"/>
</dbReference>
<keyword evidence="7" id="KW-1185">Reference proteome</keyword>
<name>A0A428SUL1_9HYPO</name>